<dbReference type="OrthoDB" id="511700at2"/>
<feature type="signal peptide" evidence="1">
    <location>
        <begin position="1"/>
        <end position="24"/>
    </location>
</feature>
<dbReference type="InterPro" id="IPR016147">
    <property type="entry name" value="Pili_assmbl_chaperone_N"/>
</dbReference>
<feature type="domain" description="Pili assembly chaperone N-terminal" evidence="2">
    <location>
        <begin position="38"/>
        <end position="147"/>
    </location>
</feature>
<comment type="caution">
    <text evidence="3">The sequence shown here is derived from an EMBL/GenBank/DDBJ whole genome shotgun (WGS) entry which is preliminary data.</text>
</comment>
<dbReference type="GO" id="GO:0071555">
    <property type="term" value="P:cell wall organization"/>
    <property type="evidence" value="ECO:0007669"/>
    <property type="project" value="InterPro"/>
</dbReference>
<dbReference type="PANTHER" id="PTHR30251:SF4">
    <property type="entry name" value="SLR1668 PROTEIN"/>
    <property type="match status" value="1"/>
</dbReference>
<dbReference type="PANTHER" id="PTHR30251">
    <property type="entry name" value="PILUS ASSEMBLY CHAPERONE"/>
    <property type="match status" value="1"/>
</dbReference>
<evidence type="ECO:0000256" key="1">
    <source>
        <dbReference type="SAM" id="SignalP"/>
    </source>
</evidence>
<organism evidence="3 4">
    <name type="scientific">Chimaeribacter coloradensis</name>
    <dbReference type="NCBI Taxonomy" id="2060068"/>
    <lineage>
        <taxon>Bacteria</taxon>
        <taxon>Pseudomonadati</taxon>
        <taxon>Pseudomonadota</taxon>
        <taxon>Gammaproteobacteria</taxon>
        <taxon>Enterobacterales</taxon>
        <taxon>Yersiniaceae</taxon>
        <taxon>Chimaeribacter</taxon>
    </lineage>
</organism>
<dbReference type="Proteomes" id="UP000234503">
    <property type="component" value="Unassembled WGS sequence"/>
</dbReference>
<evidence type="ECO:0000313" key="4">
    <source>
        <dbReference type="Proteomes" id="UP000234503"/>
    </source>
</evidence>
<dbReference type="Pfam" id="PF00345">
    <property type="entry name" value="PapD_N"/>
    <property type="match status" value="1"/>
</dbReference>
<gene>
    <name evidence="3" type="ORF">CYR32_01775</name>
</gene>
<dbReference type="InterPro" id="IPR013783">
    <property type="entry name" value="Ig-like_fold"/>
</dbReference>
<reference evidence="3 4" key="1">
    <citation type="submission" date="2017-12" db="EMBL/GenBank/DDBJ databases">
        <title>Characterization of six clinical isolates of Enterochimera gen. nov., a novel genus of the Yersiniaciae family and the three species Enterochimera arupensis sp. nov., Enterochimera coloradensis sp. nov, and Enterochimera californica sp. nov.</title>
        <authorList>
            <person name="Rossi A."/>
            <person name="Fisher M."/>
        </authorList>
    </citation>
    <scope>NUCLEOTIDE SEQUENCE [LARGE SCALE GENOMIC DNA]</scope>
    <source>
        <strain evidence="4">2016-Iso4</strain>
    </source>
</reference>
<dbReference type="EMBL" id="PJZH01000001">
    <property type="protein sequence ID" value="PLR40496.1"/>
    <property type="molecule type" value="Genomic_DNA"/>
</dbReference>
<feature type="chain" id="PRO_5014878727" evidence="1">
    <location>
        <begin position="25"/>
        <end position="254"/>
    </location>
</feature>
<evidence type="ECO:0000259" key="2">
    <source>
        <dbReference type="Pfam" id="PF00345"/>
    </source>
</evidence>
<protein>
    <submittedName>
        <fullName evidence="3">Molecular chaperone</fullName>
    </submittedName>
</protein>
<name>A0A2N5EDA8_9GAMM</name>
<evidence type="ECO:0000313" key="3">
    <source>
        <dbReference type="EMBL" id="PLR40496.1"/>
    </source>
</evidence>
<dbReference type="GO" id="GO:0030288">
    <property type="term" value="C:outer membrane-bounded periplasmic space"/>
    <property type="evidence" value="ECO:0007669"/>
    <property type="project" value="InterPro"/>
</dbReference>
<keyword evidence="1" id="KW-0732">Signal</keyword>
<dbReference type="SUPFAM" id="SSF49354">
    <property type="entry name" value="PapD-like"/>
    <property type="match status" value="1"/>
</dbReference>
<sequence>MKLPVWAPLWCALLSPFLSAPAQAAAAILIWPIDPAIESTQQASALWLENRDSKPVYLQVRILRWQQVNGEERYDSQTEVIPSPPVASIAPGKRQLVRLVRNSQVPPGQERAYRILVDEVPQGDAAPESNSLGLKFQMRYSVPLFVSGPGIWTKQDFEHPRDYATATQPKLQFRAVSAQGKAWLMVRNQGVVHARIANVSWLAGSRRVPLNTGLLGYVLPGQEMRFPLAQTVGGATRLEATVNDNPQPVTLHPY</sequence>
<dbReference type="Gene3D" id="2.60.40.10">
    <property type="entry name" value="Immunoglobulins"/>
    <property type="match status" value="1"/>
</dbReference>
<accession>A0A2N5EDA8</accession>
<keyword evidence="4" id="KW-1185">Reference proteome</keyword>
<dbReference type="AlphaFoldDB" id="A0A2N5EDA8"/>
<dbReference type="InterPro" id="IPR050643">
    <property type="entry name" value="Periplasmic_pilus_chap"/>
</dbReference>
<proteinExistence type="predicted"/>
<dbReference type="RefSeq" id="WP_101821930.1">
    <property type="nucleotide sequence ID" value="NZ_PJZH01000001.1"/>
</dbReference>
<dbReference type="InterPro" id="IPR008962">
    <property type="entry name" value="PapD-like_sf"/>
</dbReference>